<evidence type="ECO:0000313" key="2">
    <source>
        <dbReference type="Proteomes" id="UP000230959"/>
    </source>
</evidence>
<evidence type="ECO:0000313" key="1">
    <source>
        <dbReference type="EMBL" id="PJE73445.1"/>
    </source>
</evidence>
<protein>
    <submittedName>
        <fullName evidence="1">Uncharacterized protein</fullName>
    </submittedName>
</protein>
<accession>A0A2M8LA31</accession>
<sequence length="61" mass="6951">MPNNIKEYSIVTIMGIMKIKTLINLFLPNKISTNSTSGIITNINPIYNKIFISSFLNFNEK</sequence>
<gene>
    <name evidence="1" type="ORF">COV02_02610</name>
</gene>
<proteinExistence type="predicted"/>
<dbReference type="AlphaFoldDB" id="A0A2M8LA31"/>
<reference evidence="2" key="1">
    <citation type="submission" date="2017-09" db="EMBL/GenBank/DDBJ databases">
        <title>Depth-based differentiation of microbial function through sediment-hosted aquifers and enrichment of novel symbionts in the deep terrestrial subsurface.</title>
        <authorList>
            <person name="Probst A.J."/>
            <person name="Ladd B."/>
            <person name="Jarett J.K."/>
            <person name="Geller-Mcgrath D.E."/>
            <person name="Sieber C.M.K."/>
            <person name="Emerson J.B."/>
            <person name="Anantharaman K."/>
            <person name="Thomas B.C."/>
            <person name="Malmstrom R."/>
            <person name="Stieglmeier M."/>
            <person name="Klingl A."/>
            <person name="Woyke T."/>
            <person name="Ryan C.M."/>
            <person name="Banfield J.F."/>
        </authorList>
    </citation>
    <scope>NUCLEOTIDE SEQUENCE [LARGE SCALE GENOMIC DNA]</scope>
</reference>
<dbReference type="Proteomes" id="UP000230959">
    <property type="component" value="Unassembled WGS sequence"/>
</dbReference>
<name>A0A2M8LA31_9BACT</name>
<dbReference type="EMBL" id="PFER01000038">
    <property type="protein sequence ID" value="PJE73445.1"/>
    <property type="molecule type" value="Genomic_DNA"/>
</dbReference>
<organism evidence="1 2">
    <name type="scientific">Candidatus Terrybacteria bacterium CG10_big_fil_rev_8_21_14_0_10_41_10</name>
    <dbReference type="NCBI Taxonomy" id="1975026"/>
    <lineage>
        <taxon>Bacteria</taxon>
        <taxon>Candidatus Terryibacteriota</taxon>
    </lineage>
</organism>
<comment type="caution">
    <text evidence="1">The sequence shown here is derived from an EMBL/GenBank/DDBJ whole genome shotgun (WGS) entry which is preliminary data.</text>
</comment>